<dbReference type="PATRIC" id="fig|679936.5.peg.2732"/>
<reference evidence="3" key="1">
    <citation type="submission" date="2011-12" db="EMBL/GenBank/DDBJ databases">
        <title>The complete genome of chromosome of Sulfobacillus acidophilus DSM 10332.</title>
        <authorList>
            <person name="Lucas S."/>
            <person name="Han J."/>
            <person name="Lapidus A."/>
            <person name="Bruce D."/>
            <person name="Goodwin L."/>
            <person name="Pitluck S."/>
            <person name="Peters L."/>
            <person name="Kyrpides N."/>
            <person name="Mavromatis K."/>
            <person name="Ivanova N."/>
            <person name="Mikhailova N."/>
            <person name="Chertkov O."/>
            <person name="Saunders E."/>
            <person name="Detter J.C."/>
            <person name="Tapia R."/>
            <person name="Han C."/>
            <person name="Land M."/>
            <person name="Hauser L."/>
            <person name="Markowitz V."/>
            <person name="Cheng J.-F."/>
            <person name="Hugenholtz P."/>
            <person name="Woyke T."/>
            <person name="Wu D."/>
            <person name="Pukall R."/>
            <person name="Gehrich-Schroeter G."/>
            <person name="Schneider S."/>
            <person name="Klenk H.-P."/>
            <person name="Eisen J.A."/>
        </authorList>
    </citation>
    <scope>NUCLEOTIDE SEQUENCE [LARGE SCALE GENOMIC DNA]</scope>
    <source>
        <strain evidence="3">ATCC 700253 / DSM 10332 / NAL</strain>
    </source>
</reference>
<proteinExistence type="predicted"/>
<evidence type="ECO:0000313" key="2">
    <source>
        <dbReference type="EMBL" id="AEW06101.1"/>
    </source>
</evidence>
<organism evidence="2 3">
    <name type="scientific">Sulfobacillus acidophilus (strain ATCC 700253 / DSM 10332 / NAL)</name>
    <dbReference type="NCBI Taxonomy" id="679936"/>
    <lineage>
        <taxon>Bacteria</taxon>
        <taxon>Bacillati</taxon>
        <taxon>Bacillota</taxon>
        <taxon>Clostridia</taxon>
        <taxon>Eubacteriales</taxon>
        <taxon>Clostridiales Family XVII. Incertae Sedis</taxon>
        <taxon>Sulfobacillus</taxon>
    </lineage>
</organism>
<dbReference type="Proteomes" id="UP000005439">
    <property type="component" value="Chromosome"/>
</dbReference>
<dbReference type="Gene3D" id="3.40.50.150">
    <property type="entry name" value="Vaccinia Virus protein VP39"/>
    <property type="match status" value="1"/>
</dbReference>
<dbReference type="SUPFAM" id="SSF53335">
    <property type="entry name" value="S-adenosyl-L-methionine-dependent methyltransferases"/>
    <property type="match status" value="1"/>
</dbReference>
<evidence type="ECO:0008006" key="4">
    <source>
        <dbReference type="Google" id="ProtNLM"/>
    </source>
</evidence>
<reference evidence="2 3" key="2">
    <citation type="journal article" date="2012" name="Stand. Genomic Sci.">
        <title>Complete genome sequence of the moderately thermophilic mineral-sulfide-oxidizing firmicute Sulfobacillus acidophilus type strain (NAL(T)).</title>
        <authorList>
            <person name="Anderson I."/>
            <person name="Chertkov O."/>
            <person name="Chen A."/>
            <person name="Saunders E."/>
            <person name="Lapidus A."/>
            <person name="Nolan M."/>
            <person name="Lucas S."/>
            <person name="Hammon N."/>
            <person name="Deshpande S."/>
            <person name="Cheng J.F."/>
            <person name="Han C."/>
            <person name="Tapia R."/>
            <person name="Goodwin L.A."/>
            <person name="Pitluck S."/>
            <person name="Liolios K."/>
            <person name="Pagani I."/>
            <person name="Ivanova N."/>
            <person name="Mikhailova N."/>
            <person name="Pati A."/>
            <person name="Palaniappan K."/>
            <person name="Land M."/>
            <person name="Pan C."/>
            <person name="Rohde M."/>
            <person name="Pukall R."/>
            <person name="Goker M."/>
            <person name="Detter J.C."/>
            <person name="Woyke T."/>
            <person name="Bristow J."/>
            <person name="Eisen J.A."/>
            <person name="Markowitz V."/>
            <person name="Hugenholtz P."/>
            <person name="Kyrpides N.C."/>
            <person name="Klenk H.P."/>
            <person name="Mavromatis K."/>
        </authorList>
    </citation>
    <scope>NUCLEOTIDE SEQUENCE [LARGE SCALE GENOMIC DNA]</scope>
    <source>
        <strain evidence="3">ATCC 700253 / DSM 10332 / NAL</strain>
    </source>
</reference>
<dbReference type="InterPro" id="IPR029063">
    <property type="entry name" value="SAM-dependent_MTases_sf"/>
</dbReference>
<gene>
    <name evidence="2" type="ordered locus">Sulac_2639</name>
</gene>
<accession>G8TX99</accession>
<dbReference type="AlphaFoldDB" id="G8TX99"/>
<dbReference type="KEGG" id="sap:Sulac_2639"/>
<name>G8TX99_SULAD</name>
<feature type="region of interest" description="Disordered" evidence="1">
    <location>
        <begin position="299"/>
        <end position="325"/>
    </location>
</feature>
<keyword evidence="3" id="KW-1185">Reference proteome</keyword>
<dbReference type="Pfam" id="PF13489">
    <property type="entry name" value="Methyltransf_23"/>
    <property type="match status" value="1"/>
</dbReference>
<evidence type="ECO:0000313" key="3">
    <source>
        <dbReference type="Proteomes" id="UP000005439"/>
    </source>
</evidence>
<dbReference type="EMBL" id="CP003179">
    <property type="protein sequence ID" value="AEW06101.1"/>
    <property type="molecule type" value="Genomic_DNA"/>
</dbReference>
<dbReference type="STRING" id="679936.Sulac_2639"/>
<evidence type="ECO:0000256" key="1">
    <source>
        <dbReference type="SAM" id="MobiDB-lite"/>
    </source>
</evidence>
<protein>
    <recommendedName>
        <fullName evidence="4">Methyltransferase domain-containing protein</fullName>
    </recommendedName>
</protein>
<dbReference type="HOGENOM" id="CLU_855065_0_0_9"/>
<sequence length="325" mass="36848">MRPDWIHHDLPFYHTVLLDAVLRSRLYDQLRRGCTVGQLVRRGYSRTYLRPVLEALQDGGYVRYDRPYWHWVGQQPTSGCLEGVAQAARWLHLSRTLMPSNEDPGSWEARGEQARLLETGQYLTRWLLKTLPVKADDVWLDVGAGPGQWAREIAPRVHRVVAVDRAQAFQDWPAGTGVILWRGDVLDTLPPGPFTKISLIRFVEVLPRAQLVGLLRRLGSRLADSGELYIVGYFKGSAPLTGLFQLELALKNEGHVYSVPTLKRLARLAGWVPSRFDHDAESGYGVLGFRRLSLPPPQKGGHPAYGPYDNHHPEKIFRTRPVSRQ</sequence>